<dbReference type="PANTHER" id="PTHR13395">
    <property type="entry name" value="SISTER CHROMATID COHESION PROTEIN DCC1-RELATED"/>
    <property type="match status" value="1"/>
</dbReference>
<dbReference type="Proteomes" id="UP000243686">
    <property type="component" value="Unassembled WGS sequence"/>
</dbReference>
<dbReference type="GO" id="GO:0034088">
    <property type="term" value="P:maintenance of mitotic sister chromatid cohesion"/>
    <property type="evidence" value="ECO:0007669"/>
    <property type="project" value="TreeGrafter"/>
</dbReference>
<name>A0A1S8WM97_OPIVI</name>
<organism evidence="4 5">
    <name type="scientific">Opisthorchis viverrini</name>
    <name type="common">Southeast Asian liver fluke</name>
    <dbReference type="NCBI Taxonomy" id="6198"/>
    <lineage>
        <taxon>Eukaryota</taxon>
        <taxon>Metazoa</taxon>
        <taxon>Spiralia</taxon>
        <taxon>Lophotrochozoa</taxon>
        <taxon>Platyhelminthes</taxon>
        <taxon>Trematoda</taxon>
        <taxon>Digenea</taxon>
        <taxon>Opisthorchiida</taxon>
        <taxon>Opisthorchiata</taxon>
        <taxon>Opisthorchiidae</taxon>
        <taxon>Opisthorchis</taxon>
    </lineage>
</organism>
<comment type="similarity">
    <text evidence="1">Belongs to the DCC1 family.</text>
</comment>
<evidence type="ECO:0000313" key="4">
    <source>
        <dbReference type="EMBL" id="OON15577.1"/>
    </source>
</evidence>
<dbReference type="AlphaFoldDB" id="A0A1S8WM97"/>
<sequence>MSEIRTVEVMKELLHSAKLDDSCSSGPIQSVLFSTALTSDEYNLFEVSPALADKLIRPGAFTVIELKDEPRKNNTGRAFACTDEETFSIVEAETSNSLLLSSSWWLPPNSTKPKSTSNKDSATQAVAIPNTVIAVKKSYYELHRSIAPSLRLLKQYLSTSTYHGPVEDGNHLTSDESTLMSPPLHSRSDLIQAFPCSPTELSLALKRLRACEVDGAIRIMDREYLTQVIRDMFSCADENAWNWRKQGFPYKAVLDSLSSQHEESLLRQIIPLFFSRSRDSSLFSSQGEFYMFPRNSKICQLIGEHLLSVTHSFDMTDFLAVWKAAVPEGLRPKLRKHLTCAGRAYSELPPSRTLLGSTANQTSVDVNSSRFRSISLLCSEDLPDESVEVRLGALFQRCSFWPEAELASYLTELLVSPLDSKKSEASTTTTTSVPFMTSDSDSDFEYVDVMVDLDQYDGDVDSGRDNPKPVPPSVGSVLSRLCRVTNTKSGRFYTEKHPVT</sequence>
<dbReference type="GO" id="GO:0000785">
    <property type="term" value="C:chromatin"/>
    <property type="evidence" value="ECO:0007669"/>
    <property type="project" value="TreeGrafter"/>
</dbReference>
<accession>A0A1S8WM97</accession>
<dbReference type="EMBL" id="KV903470">
    <property type="protein sequence ID" value="OON15577.1"/>
    <property type="molecule type" value="Genomic_DNA"/>
</dbReference>
<dbReference type="InterPro" id="IPR019128">
    <property type="entry name" value="Dcc1"/>
</dbReference>
<proteinExistence type="inferred from homology"/>
<dbReference type="PANTHER" id="PTHR13395:SF6">
    <property type="entry name" value="SISTER CHROMATID COHESION PROTEIN DCC1"/>
    <property type="match status" value="1"/>
</dbReference>
<reference evidence="4 5" key="1">
    <citation type="submission" date="2015-03" db="EMBL/GenBank/DDBJ databases">
        <title>Draft genome of the nematode, Opisthorchis viverrini.</title>
        <authorList>
            <person name="Mitreva M."/>
        </authorList>
    </citation>
    <scope>NUCLEOTIDE SEQUENCE [LARGE SCALE GENOMIC DNA]</scope>
    <source>
        <strain evidence="4">Khon Kaen</strain>
    </source>
</reference>
<dbReference type="Pfam" id="PF09724">
    <property type="entry name" value="Dcc1"/>
    <property type="match status" value="1"/>
</dbReference>
<keyword evidence="3" id="KW-0235">DNA replication</keyword>
<evidence type="ECO:0000313" key="5">
    <source>
        <dbReference type="Proteomes" id="UP000243686"/>
    </source>
</evidence>
<gene>
    <name evidence="4" type="ORF">X801_08619</name>
</gene>
<protein>
    <recommendedName>
        <fullName evidence="2">Sister chromatid cohesion protein DCC1</fullName>
    </recommendedName>
</protein>
<keyword evidence="5" id="KW-1185">Reference proteome</keyword>
<dbReference type="GO" id="GO:0006260">
    <property type="term" value="P:DNA replication"/>
    <property type="evidence" value="ECO:0007669"/>
    <property type="project" value="UniProtKB-KW"/>
</dbReference>
<evidence type="ECO:0000256" key="3">
    <source>
        <dbReference type="ARBA" id="ARBA00022705"/>
    </source>
</evidence>
<evidence type="ECO:0000256" key="2">
    <source>
        <dbReference type="ARBA" id="ARBA00017682"/>
    </source>
</evidence>
<dbReference type="GO" id="GO:0031390">
    <property type="term" value="C:Ctf18 RFC-like complex"/>
    <property type="evidence" value="ECO:0007669"/>
    <property type="project" value="InterPro"/>
</dbReference>
<evidence type="ECO:0000256" key="1">
    <source>
        <dbReference type="ARBA" id="ARBA00007017"/>
    </source>
</evidence>
<dbReference type="GO" id="GO:0000775">
    <property type="term" value="C:chromosome, centromeric region"/>
    <property type="evidence" value="ECO:0007669"/>
    <property type="project" value="TreeGrafter"/>
</dbReference>